<dbReference type="InterPro" id="IPR001611">
    <property type="entry name" value="Leu-rich_rpt"/>
</dbReference>
<dbReference type="Proteomes" id="UP000235392">
    <property type="component" value="Unassembled WGS sequence"/>
</dbReference>
<dbReference type="SMART" id="SM00368">
    <property type="entry name" value="LRR_RI"/>
    <property type="match status" value="5"/>
</dbReference>
<evidence type="ECO:0000256" key="1">
    <source>
        <dbReference type="ARBA" id="ARBA00004123"/>
    </source>
</evidence>
<keyword evidence="3" id="KW-0677">Repeat</keyword>
<sequence>MPETTSDSEPAQSSTIDSAVARLDEASYQHGIQERQAILDAQAADASKDESAWQAESEELLSEFKEGTEELELSHSRIRTLRGFETHLRRLAPSLKRINLRQNLINKLKFSPKIEATQPESIQPETKDIESQDHHHDHDHDHHSHESHVHEKDDQAAISPFEPLEFLEELDLYDNQIGKIEGLETLHKLKTLDFSFNLIRRIENLDSLSSLTTLYLIQNKISQIEALENLANTLTSLELGSNRIRHIANLSCLTNLTELWLGRNKISKLEGLDSLVNLRSLSIQSNRIVKLEGLENLVKLEELYISHNGLNSIGEGLSANKKLRVLDVGANEINDMSGIEGLSELEELWANNNKLTVAGWIAIEGSLSAKAMTHLQTVYLEGNPLQVEMGANYRRKIMLACPQLVQIDATFVKTQ</sequence>
<evidence type="ECO:0000256" key="4">
    <source>
        <dbReference type="ARBA" id="ARBA00023242"/>
    </source>
</evidence>
<dbReference type="SMART" id="SM00365">
    <property type="entry name" value="LRR_SD22"/>
    <property type="match status" value="9"/>
</dbReference>
<dbReference type="SUPFAM" id="SSF52058">
    <property type="entry name" value="L domain-like"/>
    <property type="match status" value="1"/>
</dbReference>
<name>A0A2N5TF57_9BASI</name>
<gene>
    <name evidence="7" type="ORF">PCASD_06703</name>
</gene>
<dbReference type="PANTHER" id="PTHR45973:SF23">
    <property type="entry name" value="PROTEIN PHOSPHATASE 1 REGULATORY SUBUNIT 7"/>
    <property type="match status" value="1"/>
</dbReference>
<proteinExistence type="inferred from homology"/>
<reference evidence="7 8" key="1">
    <citation type="submission" date="2017-11" db="EMBL/GenBank/DDBJ databases">
        <title>De novo assembly and phasing of dikaryotic genomes from two isolates of Puccinia coronata f. sp. avenae, the causal agent of oat crown rust.</title>
        <authorList>
            <person name="Miller M.E."/>
            <person name="Zhang Y."/>
            <person name="Omidvar V."/>
            <person name="Sperschneider J."/>
            <person name="Schwessinger B."/>
            <person name="Raley C."/>
            <person name="Palmer J.M."/>
            <person name="Garnica D."/>
            <person name="Upadhyaya N."/>
            <person name="Rathjen J."/>
            <person name="Taylor J.M."/>
            <person name="Park R.F."/>
            <person name="Dodds P.N."/>
            <person name="Hirsch C.D."/>
            <person name="Kianian S.F."/>
            <person name="Figueroa M."/>
        </authorList>
    </citation>
    <scope>NUCLEOTIDE SEQUENCE [LARGE SCALE GENOMIC DNA]</scope>
    <source>
        <strain evidence="7">12SD80</strain>
    </source>
</reference>
<comment type="similarity">
    <text evidence="5">Belongs to the SDS22 family.</text>
</comment>
<keyword evidence="2" id="KW-0433">Leucine-rich repeat</keyword>
<feature type="region of interest" description="Disordered" evidence="6">
    <location>
        <begin position="115"/>
        <end position="154"/>
    </location>
</feature>
<comment type="caution">
    <text evidence="7">The sequence shown here is derived from an EMBL/GenBank/DDBJ whole genome shotgun (WGS) entry which is preliminary data.</text>
</comment>
<dbReference type="InterPro" id="IPR025875">
    <property type="entry name" value="Leu-rich_rpt_4"/>
</dbReference>
<evidence type="ECO:0000256" key="2">
    <source>
        <dbReference type="ARBA" id="ARBA00022614"/>
    </source>
</evidence>
<accession>A0A2N5TF57</accession>
<comment type="subcellular location">
    <subcellularLocation>
        <location evidence="1">Nucleus</location>
    </subcellularLocation>
</comment>
<protein>
    <recommendedName>
        <fullName evidence="9">Protein phosphatase 1 regulatory subunit 7</fullName>
    </recommendedName>
</protein>
<keyword evidence="4" id="KW-0539">Nucleus</keyword>
<evidence type="ECO:0000256" key="5">
    <source>
        <dbReference type="ARBA" id="ARBA00023460"/>
    </source>
</evidence>
<dbReference type="InterPro" id="IPR032675">
    <property type="entry name" value="LRR_dom_sf"/>
</dbReference>
<dbReference type="AlphaFoldDB" id="A0A2N5TF57"/>
<evidence type="ECO:0000256" key="6">
    <source>
        <dbReference type="SAM" id="MobiDB-lite"/>
    </source>
</evidence>
<dbReference type="GO" id="GO:0005634">
    <property type="term" value="C:nucleus"/>
    <property type="evidence" value="ECO:0007669"/>
    <property type="project" value="UniProtKB-SubCell"/>
</dbReference>
<evidence type="ECO:0000313" key="7">
    <source>
        <dbReference type="EMBL" id="PLW24121.1"/>
    </source>
</evidence>
<dbReference type="SMART" id="SM00369">
    <property type="entry name" value="LRR_TYP"/>
    <property type="match status" value="5"/>
</dbReference>
<organism evidence="7 8">
    <name type="scientific">Puccinia coronata f. sp. avenae</name>
    <dbReference type="NCBI Taxonomy" id="200324"/>
    <lineage>
        <taxon>Eukaryota</taxon>
        <taxon>Fungi</taxon>
        <taxon>Dikarya</taxon>
        <taxon>Basidiomycota</taxon>
        <taxon>Pucciniomycotina</taxon>
        <taxon>Pucciniomycetes</taxon>
        <taxon>Pucciniales</taxon>
        <taxon>Pucciniaceae</taxon>
        <taxon>Puccinia</taxon>
    </lineage>
</organism>
<dbReference type="Pfam" id="PF12799">
    <property type="entry name" value="LRR_4"/>
    <property type="match status" value="1"/>
</dbReference>
<dbReference type="PROSITE" id="PS51450">
    <property type="entry name" value="LRR"/>
    <property type="match status" value="7"/>
</dbReference>
<dbReference type="PANTHER" id="PTHR45973">
    <property type="entry name" value="PROTEIN PHOSPHATASE 1 REGULATORY SUBUNIT SDS22-RELATED"/>
    <property type="match status" value="1"/>
</dbReference>
<dbReference type="EMBL" id="PGCI01000615">
    <property type="protein sequence ID" value="PLW24121.1"/>
    <property type="molecule type" value="Genomic_DNA"/>
</dbReference>
<dbReference type="InterPro" id="IPR003591">
    <property type="entry name" value="Leu-rich_rpt_typical-subtyp"/>
</dbReference>
<evidence type="ECO:0008006" key="9">
    <source>
        <dbReference type="Google" id="ProtNLM"/>
    </source>
</evidence>
<dbReference type="Pfam" id="PF14580">
    <property type="entry name" value="LRR_9"/>
    <property type="match status" value="1"/>
</dbReference>
<evidence type="ECO:0000256" key="3">
    <source>
        <dbReference type="ARBA" id="ARBA00022737"/>
    </source>
</evidence>
<dbReference type="Gene3D" id="3.80.10.10">
    <property type="entry name" value="Ribonuclease Inhibitor"/>
    <property type="match status" value="2"/>
</dbReference>
<dbReference type="InterPro" id="IPR050576">
    <property type="entry name" value="Cilia_flagella_integrity"/>
</dbReference>
<feature type="compositionally biased region" description="Basic and acidic residues" evidence="6">
    <location>
        <begin position="125"/>
        <end position="154"/>
    </location>
</feature>
<evidence type="ECO:0000313" key="8">
    <source>
        <dbReference type="Proteomes" id="UP000235392"/>
    </source>
</evidence>